<organism evidence="6 7">
    <name type="scientific">Achromobacter phage Motura</name>
    <dbReference type="NCBI Taxonomy" id="2591403"/>
    <lineage>
        <taxon>Viruses</taxon>
        <taxon>Duplodnaviria</taxon>
        <taxon>Heunggongvirae</taxon>
        <taxon>Uroviricota</taxon>
        <taxon>Caudoviricetes</taxon>
        <taxon>Moturavirus</taxon>
        <taxon>Moturavirus motura</taxon>
    </lineage>
</organism>
<dbReference type="FunFam" id="3.30.1130.10:FF:000001">
    <property type="entry name" value="GTP cyclohydrolase 1"/>
    <property type="match status" value="1"/>
</dbReference>
<dbReference type="PROSITE" id="PS00859">
    <property type="entry name" value="GTP_CYCLOHYDROL_1_1"/>
    <property type="match status" value="1"/>
</dbReference>
<dbReference type="GO" id="GO:0046654">
    <property type="term" value="P:tetrahydrofolate biosynthetic process"/>
    <property type="evidence" value="ECO:0007669"/>
    <property type="project" value="InterPro"/>
</dbReference>
<dbReference type="EMBL" id="MN094788">
    <property type="protein sequence ID" value="QDH83438.1"/>
    <property type="molecule type" value="Genomic_DNA"/>
</dbReference>
<proteinExistence type="inferred from homology"/>
<feature type="domain" description="GTP cyclohydrolase I" evidence="5">
    <location>
        <begin position="41"/>
        <end position="214"/>
    </location>
</feature>
<dbReference type="NCBIfam" id="TIGR00063">
    <property type="entry name" value="folE"/>
    <property type="match status" value="1"/>
</dbReference>
<dbReference type="UniPathway" id="UPA00848">
    <property type="reaction ID" value="UER00151"/>
</dbReference>
<dbReference type="Proteomes" id="UP000320799">
    <property type="component" value="Segment"/>
</dbReference>
<keyword evidence="7" id="KW-1185">Reference proteome</keyword>
<evidence type="ECO:0000313" key="7">
    <source>
        <dbReference type="Proteomes" id="UP000320799"/>
    </source>
</evidence>
<evidence type="ECO:0000256" key="1">
    <source>
        <dbReference type="ARBA" id="ARBA00001052"/>
    </source>
</evidence>
<reference evidence="6 7" key="1">
    <citation type="submission" date="2019-06" db="EMBL/GenBank/DDBJ databases">
        <authorList>
            <person name="Kincaid V.D."/>
            <person name="Fuller A."/>
            <person name="Hodges K."/>
            <person name="Bansal M."/>
            <person name="Essig J."/>
            <person name="Johnson A."/>
        </authorList>
    </citation>
    <scope>NUCLEOTIDE SEQUENCE [LARGE SCALE GENOMIC DNA]</scope>
</reference>
<dbReference type="GO" id="GO:0008270">
    <property type="term" value="F:zinc ion binding"/>
    <property type="evidence" value="ECO:0007669"/>
    <property type="project" value="TreeGrafter"/>
</dbReference>
<dbReference type="PANTHER" id="PTHR11109">
    <property type="entry name" value="GTP CYCLOHYDROLASE I"/>
    <property type="match status" value="1"/>
</dbReference>
<dbReference type="HAMAP" id="MF_00223">
    <property type="entry name" value="FolE"/>
    <property type="match status" value="1"/>
</dbReference>
<accession>A0A514CSI2</accession>
<dbReference type="RefSeq" id="YP_009903619.1">
    <property type="nucleotide sequence ID" value="NC_049849.1"/>
</dbReference>
<keyword evidence="4 6" id="KW-0378">Hydrolase</keyword>
<dbReference type="Pfam" id="PF01227">
    <property type="entry name" value="GTP_cyclohydroI"/>
    <property type="match status" value="1"/>
</dbReference>
<dbReference type="NCBIfam" id="NF006824">
    <property type="entry name" value="PRK09347.1-1"/>
    <property type="match status" value="1"/>
</dbReference>
<evidence type="ECO:0000256" key="4">
    <source>
        <dbReference type="ARBA" id="ARBA00022801"/>
    </source>
</evidence>
<dbReference type="InterPro" id="IPR018234">
    <property type="entry name" value="GTP_CycHdrlase_I_CS"/>
</dbReference>
<dbReference type="PANTHER" id="PTHR11109:SF7">
    <property type="entry name" value="GTP CYCLOHYDROLASE 1"/>
    <property type="match status" value="1"/>
</dbReference>
<evidence type="ECO:0000259" key="5">
    <source>
        <dbReference type="Pfam" id="PF01227"/>
    </source>
</evidence>
<dbReference type="EC" id="3.5.4.16" evidence="3"/>
<dbReference type="GO" id="GO:0005525">
    <property type="term" value="F:GTP binding"/>
    <property type="evidence" value="ECO:0007669"/>
    <property type="project" value="TreeGrafter"/>
</dbReference>
<protein>
    <recommendedName>
        <fullName evidence="3">GTP cyclohydrolase I</fullName>
        <ecNumber evidence="3">3.5.4.16</ecNumber>
    </recommendedName>
</protein>
<comment type="pathway">
    <text evidence="2">Cofactor biosynthesis; 7,8-dihydroneopterin triphosphate biosynthesis; 7,8-dihydroneopterin triphosphate from GTP: step 1/1.</text>
</comment>
<name>A0A514CSI2_9CAUD</name>
<evidence type="ECO:0000256" key="2">
    <source>
        <dbReference type="ARBA" id="ARBA00005080"/>
    </source>
</evidence>
<dbReference type="InterPro" id="IPR001474">
    <property type="entry name" value="GTP_CycHdrlase_I"/>
</dbReference>
<evidence type="ECO:0000313" key="6">
    <source>
        <dbReference type="EMBL" id="QDH83438.1"/>
    </source>
</evidence>
<dbReference type="GeneID" id="56135895"/>
<dbReference type="Gene3D" id="3.30.1130.10">
    <property type="match status" value="1"/>
</dbReference>
<comment type="catalytic activity">
    <reaction evidence="1">
        <text>GTP + H2O = 7,8-dihydroneopterin 3'-triphosphate + formate + H(+)</text>
        <dbReference type="Rhea" id="RHEA:17473"/>
        <dbReference type="ChEBI" id="CHEBI:15377"/>
        <dbReference type="ChEBI" id="CHEBI:15378"/>
        <dbReference type="ChEBI" id="CHEBI:15740"/>
        <dbReference type="ChEBI" id="CHEBI:37565"/>
        <dbReference type="ChEBI" id="CHEBI:58462"/>
        <dbReference type="EC" id="3.5.4.16"/>
    </reaction>
</comment>
<evidence type="ECO:0000256" key="3">
    <source>
        <dbReference type="ARBA" id="ARBA00012715"/>
    </source>
</evidence>
<dbReference type="InterPro" id="IPR020602">
    <property type="entry name" value="GTP_CycHdrlase_I_dom"/>
</dbReference>
<dbReference type="InterPro" id="IPR043133">
    <property type="entry name" value="GTP-CH-I_C/QueF"/>
</dbReference>
<dbReference type="Gene3D" id="1.10.286.10">
    <property type="match status" value="1"/>
</dbReference>
<dbReference type="InterPro" id="IPR043134">
    <property type="entry name" value="GTP-CH-I_N"/>
</dbReference>
<sequence length="219" mass="24865">MTYTTDHKTGLDVRAHLIEQGVETPFTPKKIDQTRLQVLFAELHREVGLDLADDSIAETPRRLAKLYSTQEYFRGLDYANFPKATVVDNKMGYDEMVVERNIIVNSLCEHHWLPIIGGAFVAYIPEKKVIGLSKLNRLVDFFCRRPQIQERLVEQIYHALSFLLETKNVAVVIEAEHMCVKTRGVEDACSDTVTSKLGGKFRDPALRAEFLTLAKGLRG</sequence>
<dbReference type="SUPFAM" id="SSF55620">
    <property type="entry name" value="Tetrahydrobiopterin biosynthesis enzymes-like"/>
    <property type="match status" value="1"/>
</dbReference>
<dbReference type="GO" id="GO:0006729">
    <property type="term" value="P:tetrahydrobiopterin biosynthetic process"/>
    <property type="evidence" value="ECO:0007669"/>
    <property type="project" value="TreeGrafter"/>
</dbReference>
<dbReference type="NCBIfam" id="NF006826">
    <property type="entry name" value="PRK09347.1-3"/>
    <property type="match status" value="1"/>
</dbReference>
<dbReference type="KEGG" id="vg:56135895"/>
<dbReference type="GO" id="GO:0003934">
    <property type="term" value="F:GTP cyclohydrolase I activity"/>
    <property type="evidence" value="ECO:0007669"/>
    <property type="project" value="UniProtKB-EC"/>
</dbReference>